<dbReference type="Pfam" id="PF04757">
    <property type="entry name" value="Pex2_Pex12"/>
    <property type="match status" value="1"/>
</dbReference>
<protein>
    <recommendedName>
        <fullName evidence="14">Pex N-terminal domain-containing protein</fullName>
    </recommendedName>
</protein>
<evidence type="ECO:0000256" key="7">
    <source>
        <dbReference type="ARBA" id="ARBA00022771"/>
    </source>
</evidence>
<dbReference type="InterPro" id="IPR017375">
    <property type="entry name" value="PEX12"/>
</dbReference>
<comment type="similarity">
    <text evidence="3">Belongs to the pex2/pex10/pex12 family.</text>
</comment>
<organism evidence="15 16">
    <name type="scientific">Volvox africanus</name>
    <dbReference type="NCBI Taxonomy" id="51714"/>
    <lineage>
        <taxon>Eukaryota</taxon>
        <taxon>Viridiplantae</taxon>
        <taxon>Chlorophyta</taxon>
        <taxon>core chlorophytes</taxon>
        <taxon>Chlorophyceae</taxon>
        <taxon>CS clade</taxon>
        <taxon>Chlamydomonadales</taxon>
        <taxon>Volvocaceae</taxon>
        <taxon>Volvox</taxon>
    </lineage>
</organism>
<evidence type="ECO:0000256" key="5">
    <source>
        <dbReference type="ARBA" id="ARBA00022692"/>
    </source>
</evidence>
<dbReference type="InterPro" id="IPR006845">
    <property type="entry name" value="Pex_N"/>
</dbReference>
<dbReference type="SUPFAM" id="SSF57850">
    <property type="entry name" value="RING/U-box"/>
    <property type="match status" value="1"/>
</dbReference>
<dbReference type="PANTHER" id="PTHR12888">
    <property type="entry name" value="PEROXISOME ASSEMBLY PROTEIN 12 PEROXIN-12"/>
    <property type="match status" value="1"/>
</dbReference>
<evidence type="ECO:0000256" key="10">
    <source>
        <dbReference type="ARBA" id="ARBA00022989"/>
    </source>
</evidence>
<name>A0A8J4EXW1_9CHLO</name>
<dbReference type="GO" id="GO:0005778">
    <property type="term" value="C:peroxisomal membrane"/>
    <property type="evidence" value="ECO:0007669"/>
    <property type="project" value="UniProtKB-SubCell"/>
</dbReference>
<comment type="caution">
    <text evidence="15">The sequence shown here is derived from an EMBL/GenBank/DDBJ whole genome shotgun (WGS) entry which is preliminary data.</text>
</comment>
<keyword evidence="10" id="KW-1133">Transmembrane helix</keyword>
<evidence type="ECO:0000256" key="13">
    <source>
        <dbReference type="SAM" id="MobiDB-lite"/>
    </source>
</evidence>
<dbReference type="GO" id="GO:0006513">
    <property type="term" value="P:protein monoubiquitination"/>
    <property type="evidence" value="ECO:0007669"/>
    <property type="project" value="TreeGrafter"/>
</dbReference>
<keyword evidence="4" id="KW-0813">Transport</keyword>
<sequence length="417" mass="45288">MFVHLGGDENSKPTYFEVIAADRLVPSLKAAVVYALSVFSQRHPWVHRLLNHDDEVFALVAFALDGHSLLASDSTFADSLYGLLLRPLRRGAQDVPGRLTRRQRLLVLICKVMLPYLRSKADKTFRRFNSASGGILALALRYGTGQRSPSPDPVRAGHLGGREEPRGWEAAASGLWRHGLERAFVAAYPWLHAVMEGTAFAYQLSYLLGASPVHDPVLHALGVSVARISAKDLVAAEDTKQGARQSLLQALETARAAALAAVAGAPARSMAVAAVSNAVQRAVASGHYGFFRCLLATRWFVEDHSRTALILAVFGFKALEWWYSTAEGSLARSKVLPPPPPPPPPRLVPPPEGLGLPADPSDCPLCRSRTMNPATIATSGYVFCYPCAFNYVMQHGRCPVSLLPAELDHVRKLYEAA</sequence>
<dbReference type="AlphaFoldDB" id="A0A8J4EXW1"/>
<reference evidence="15" key="1">
    <citation type="journal article" date="2021" name="Proc. Natl. Acad. Sci. U.S.A.">
        <title>Three genomes in the algal genus Volvox reveal the fate of a haploid sex-determining region after a transition to homothallism.</title>
        <authorList>
            <person name="Yamamoto K."/>
            <person name="Hamaji T."/>
            <person name="Kawai-Toyooka H."/>
            <person name="Matsuzaki R."/>
            <person name="Takahashi F."/>
            <person name="Nishimura Y."/>
            <person name="Kawachi M."/>
            <person name="Noguchi H."/>
            <person name="Minakuchi Y."/>
            <person name="Umen J.G."/>
            <person name="Toyoda A."/>
            <person name="Nozaki H."/>
        </authorList>
    </citation>
    <scope>NUCLEOTIDE SEQUENCE</scope>
    <source>
        <strain evidence="15">NIES-3780</strain>
    </source>
</reference>
<keyword evidence="5" id="KW-0812">Transmembrane</keyword>
<comment type="pathway">
    <text evidence="2">Protein modification; protein ubiquitination.</text>
</comment>
<evidence type="ECO:0000256" key="2">
    <source>
        <dbReference type="ARBA" id="ARBA00004906"/>
    </source>
</evidence>
<proteinExistence type="inferred from homology"/>
<dbReference type="PIRSF" id="PIRSF038074">
    <property type="entry name" value="Peroxisome_assembly_p12"/>
    <property type="match status" value="1"/>
</dbReference>
<dbReference type="CDD" id="cd16451">
    <property type="entry name" value="mRING_PEX12"/>
    <property type="match status" value="1"/>
</dbReference>
<evidence type="ECO:0000256" key="4">
    <source>
        <dbReference type="ARBA" id="ARBA00022448"/>
    </source>
</evidence>
<evidence type="ECO:0000313" key="15">
    <source>
        <dbReference type="EMBL" id="GIL49958.1"/>
    </source>
</evidence>
<gene>
    <name evidence="15" type="ORF">Vafri_6256</name>
</gene>
<dbReference type="EMBL" id="BNCO01000008">
    <property type="protein sequence ID" value="GIL49958.1"/>
    <property type="molecule type" value="Genomic_DNA"/>
</dbReference>
<evidence type="ECO:0000256" key="1">
    <source>
        <dbReference type="ARBA" id="ARBA00004585"/>
    </source>
</evidence>
<dbReference type="PANTHER" id="PTHR12888:SF0">
    <property type="entry name" value="PEROXISOME ASSEMBLY PROTEIN 12"/>
    <property type="match status" value="1"/>
</dbReference>
<evidence type="ECO:0000259" key="14">
    <source>
        <dbReference type="Pfam" id="PF04757"/>
    </source>
</evidence>
<keyword evidence="16" id="KW-1185">Reference proteome</keyword>
<dbReference type="GO" id="GO:0008270">
    <property type="term" value="F:zinc ion binding"/>
    <property type="evidence" value="ECO:0007669"/>
    <property type="project" value="UniProtKB-KW"/>
</dbReference>
<dbReference type="GO" id="GO:0004842">
    <property type="term" value="F:ubiquitin-protein transferase activity"/>
    <property type="evidence" value="ECO:0007669"/>
    <property type="project" value="TreeGrafter"/>
</dbReference>
<evidence type="ECO:0000313" key="16">
    <source>
        <dbReference type="Proteomes" id="UP000747399"/>
    </source>
</evidence>
<evidence type="ECO:0000256" key="8">
    <source>
        <dbReference type="ARBA" id="ARBA00022833"/>
    </source>
</evidence>
<keyword evidence="12" id="KW-0576">Peroxisome</keyword>
<evidence type="ECO:0000256" key="3">
    <source>
        <dbReference type="ARBA" id="ARBA00008704"/>
    </source>
</evidence>
<evidence type="ECO:0000256" key="12">
    <source>
        <dbReference type="ARBA" id="ARBA00023140"/>
    </source>
</evidence>
<evidence type="ECO:0000256" key="9">
    <source>
        <dbReference type="ARBA" id="ARBA00022927"/>
    </source>
</evidence>
<accession>A0A8J4EXW1</accession>
<evidence type="ECO:0000256" key="6">
    <source>
        <dbReference type="ARBA" id="ARBA00022723"/>
    </source>
</evidence>
<keyword evidence="9" id="KW-0653">Protein transport</keyword>
<feature type="domain" description="Pex N-terminal" evidence="14">
    <location>
        <begin position="23"/>
        <end position="324"/>
    </location>
</feature>
<comment type="subcellular location">
    <subcellularLocation>
        <location evidence="1">Peroxisome membrane</location>
        <topology evidence="1">Multi-pass membrane protein</topology>
    </subcellularLocation>
</comment>
<keyword evidence="7" id="KW-0863">Zinc-finger</keyword>
<keyword evidence="8" id="KW-0862">Zinc</keyword>
<dbReference type="Proteomes" id="UP000747399">
    <property type="component" value="Unassembled WGS sequence"/>
</dbReference>
<feature type="region of interest" description="Disordered" evidence="13">
    <location>
        <begin position="333"/>
        <end position="353"/>
    </location>
</feature>
<evidence type="ECO:0000256" key="11">
    <source>
        <dbReference type="ARBA" id="ARBA00023136"/>
    </source>
</evidence>
<dbReference type="GO" id="GO:1990429">
    <property type="term" value="C:peroxisomal importomer complex"/>
    <property type="evidence" value="ECO:0007669"/>
    <property type="project" value="TreeGrafter"/>
</dbReference>
<keyword evidence="11" id="KW-0472">Membrane</keyword>
<dbReference type="GO" id="GO:0016558">
    <property type="term" value="P:protein import into peroxisome matrix"/>
    <property type="evidence" value="ECO:0007669"/>
    <property type="project" value="InterPro"/>
</dbReference>
<keyword evidence="6" id="KW-0479">Metal-binding</keyword>
<feature type="compositionally biased region" description="Pro residues" evidence="13">
    <location>
        <begin position="336"/>
        <end position="352"/>
    </location>
</feature>